<dbReference type="SUPFAM" id="SSF46785">
    <property type="entry name" value="Winged helix' DNA-binding domain"/>
    <property type="match status" value="1"/>
</dbReference>
<evidence type="ECO:0000256" key="1">
    <source>
        <dbReference type="ARBA" id="ARBA00023015"/>
    </source>
</evidence>
<dbReference type="SUPFAM" id="SSF48008">
    <property type="entry name" value="GntR ligand-binding domain-like"/>
    <property type="match status" value="1"/>
</dbReference>
<dbReference type="InterPro" id="IPR008920">
    <property type="entry name" value="TF_FadR/GntR_C"/>
</dbReference>
<evidence type="ECO:0000256" key="3">
    <source>
        <dbReference type="ARBA" id="ARBA00023163"/>
    </source>
</evidence>
<name>A0A849BSX7_9ACTN</name>
<sequence length="216" mass="23055">MLLEQRLAPGGSLSIDGLARELGVSPTPVREALVFLEHTGLVVRTALKGYAVAPHPSADQLEELVDARAVLETEALRRAAGRAELLPPLRAAHTAHLAAATAMVAAWTPEAPPPAAVMRQYFEADWAFHLTIAEASGNRYLRDMLQGLGAHLHRLVQSAGRGVTDWQAALEEHGRVLADLERGDADAAVRAMADHLAGVRRRAVADARDGAPADRS</sequence>
<dbReference type="PANTHER" id="PTHR43537">
    <property type="entry name" value="TRANSCRIPTIONAL REGULATOR, GNTR FAMILY"/>
    <property type="match status" value="1"/>
</dbReference>
<dbReference type="Gene3D" id="1.20.120.530">
    <property type="entry name" value="GntR ligand-binding domain-like"/>
    <property type="match status" value="1"/>
</dbReference>
<dbReference type="GO" id="GO:0003700">
    <property type="term" value="F:DNA-binding transcription factor activity"/>
    <property type="evidence" value="ECO:0007669"/>
    <property type="project" value="InterPro"/>
</dbReference>
<dbReference type="EMBL" id="JABEMA010000056">
    <property type="protein sequence ID" value="NNH22636.1"/>
    <property type="molecule type" value="Genomic_DNA"/>
</dbReference>
<dbReference type="GO" id="GO:0003677">
    <property type="term" value="F:DNA binding"/>
    <property type="evidence" value="ECO:0007669"/>
    <property type="project" value="UniProtKB-KW"/>
</dbReference>
<dbReference type="InterPro" id="IPR011711">
    <property type="entry name" value="GntR_C"/>
</dbReference>
<organism evidence="5 6">
    <name type="scientific">Pseudokineococcus marinus</name>
    <dbReference type="NCBI Taxonomy" id="351215"/>
    <lineage>
        <taxon>Bacteria</taxon>
        <taxon>Bacillati</taxon>
        <taxon>Actinomycetota</taxon>
        <taxon>Actinomycetes</taxon>
        <taxon>Kineosporiales</taxon>
        <taxon>Kineosporiaceae</taxon>
        <taxon>Pseudokineococcus</taxon>
    </lineage>
</organism>
<dbReference type="InterPro" id="IPR036390">
    <property type="entry name" value="WH_DNA-bd_sf"/>
</dbReference>
<dbReference type="Pfam" id="PF07729">
    <property type="entry name" value="FCD"/>
    <property type="match status" value="1"/>
</dbReference>
<dbReference type="SMART" id="SM00345">
    <property type="entry name" value="HTH_GNTR"/>
    <property type="match status" value="1"/>
</dbReference>
<dbReference type="InterPro" id="IPR036388">
    <property type="entry name" value="WH-like_DNA-bd_sf"/>
</dbReference>
<proteinExistence type="predicted"/>
<dbReference type="InterPro" id="IPR000524">
    <property type="entry name" value="Tscrpt_reg_HTH_GntR"/>
</dbReference>
<evidence type="ECO:0000313" key="6">
    <source>
        <dbReference type="Proteomes" id="UP000555552"/>
    </source>
</evidence>
<keyword evidence="3" id="KW-0804">Transcription</keyword>
<dbReference type="PANTHER" id="PTHR43537:SF5">
    <property type="entry name" value="UXU OPERON TRANSCRIPTIONAL REGULATOR"/>
    <property type="match status" value="1"/>
</dbReference>
<dbReference type="Pfam" id="PF00392">
    <property type="entry name" value="GntR"/>
    <property type="match status" value="1"/>
</dbReference>
<accession>A0A849BSX7</accession>
<keyword evidence="2" id="KW-0238">DNA-binding</keyword>
<keyword evidence="6" id="KW-1185">Reference proteome</keyword>
<evidence type="ECO:0000313" key="5">
    <source>
        <dbReference type="EMBL" id="NNH22636.1"/>
    </source>
</evidence>
<protein>
    <submittedName>
        <fullName evidence="5">GntR family transcriptional regulator</fullName>
    </submittedName>
</protein>
<feature type="domain" description="HTH gntR-type" evidence="4">
    <location>
        <begin position="1"/>
        <end position="55"/>
    </location>
</feature>
<reference evidence="5 6" key="1">
    <citation type="submission" date="2020-05" db="EMBL/GenBank/DDBJ databases">
        <title>MicrobeNet Type strains.</title>
        <authorList>
            <person name="Nicholson A.C."/>
        </authorList>
    </citation>
    <scope>NUCLEOTIDE SEQUENCE [LARGE SCALE GENOMIC DNA]</scope>
    <source>
        <strain evidence="5 6">JCM 14547</strain>
    </source>
</reference>
<keyword evidence="1" id="KW-0805">Transcription regulation</keyword>
<comment type="caution">
    <text evidence="5">The sequence shown here is derived from an EMBL/GenBank/DDBJ whole genome shotgun (WGS) entry which is preliminary data.</text>
</comment>
<evidence type="ECO:0000259" key="4">
    <source>
        <dbReference type="PROSITE" id="PS50949"/>
    </source>
</evidence>
<dbReference type="SMART" id="SM00895">
    <property type="entry name" value="FCD"/>
    <property type="match status" value="1"/>
</dbReference>
<dbReference type="AlphaFoldDB" id="A0A849BSX7"/>
<dbReference type="PROSITE" id="PS50949">
    <property type="entry name" value="HTH_GNTR"/>
    <property type="match status" value="1"/>
</dbReference>
<gene>
    <name evidence="5" type="ORF">HLB09_05910</name>
</gene>
<evidence type="ECO:0000256" key="2">
    <source>
        <dbReference type="ARBA" id="ARBA00023125"/>
    </source>
</evidence>
<dbReference type="Gene3D" id="1.10.10.10">
    <property type="entry name" value="Winged helix-like DNA-binding domain superfamily/Winged helix DNA-binding domain"/>
    <property type="match status" value="1"/>
</dbReference>
<dbReference type="Proteomes" id="UP000555552">
    <property type="component" value="Unassembled WGS sequence"/>
</dbReference>